<protein>
    <submittedName>
        <fullName evidence="1">Uncharacterized protein</fullName>
    </submittedName>
</protein>
<evidence type="ECO:0000313" key="2">
    <source>
        <dbReference type="Proteomes" id="UP000639643"/>
    </source>
</evidence>
<sequence length="361" mass="41355">MRTGVYWGLEPRDIGRVVDIDIDDFKIPTNLFLARKDDESLDMTRAEFRESTNFVINKINHSMQDFATAILRGDVGQPKNTHHLASGVPVIGEKDQIDVYCTRCPLGRPRGPFDTRESLQDHWASEKHGASSTIIPSMGRPASVLKNRDRSESRKEARDLRLLPKCPICGLRAETWDAAYWHHSNKHRGSGSLEDRLPLEERLKYLVWVGMRTPIGCEWCVDDQHRSTVRHVTRLVSDEHVAEHETNAEALRKSQADEELSDCGERKKPIDYDFSTIELSWRGSDPYHLCEQLVKKNADFLLIYHHWMERHGGNVNEKVMGGDPVAWLEFTGEFSVPCELCDALFPDDRAVAIHQLRDGCW</sequence>
<dbReference type="EMBL" id="WIGM01001140">
    <property type="protein sequence ID" value="KAF6804356.1"/>
    <property type="molecule type" value="Genomic_DNA"/>
</dbReference>
<dbReference type="Proteomes" id="UP000639643">
    <property type="component" value="Unassembled WGS sequence"/>
</dbReference>
<reference evidence="1" key="1">
    <citation type="journal article" date="2020" name="Phytopathology">
        <title>Genome Sequence Resources of Colletotrichum truncatum, C. plurivorum, C. musicola, and C. sojae: Four Species Pathogenic to Soybean (Glycine max).</title>
        <authorList>
            <person name="Rogerio F."/>
            <person name="Boufleur T.R."/>
            <person name="Ciampi-Guillardi M."/>
            <person name="Sukno S.A."/>
            <person name="Thon M.R."/>
            <person name="Massola Junior N.S."/>
            <person name="Baroncelli R."/>
        </authorList>
    </citation>
    <scope>NUCLEOTIDE SEQUENCE</scope>
    <source>
        <strain evidence="1">LFN0074</strain>
    </source>
</reference>
<comment type="caution">
    <text evidence="1">The sequence shown here is derived from an EMBL/GenBank/DDBJ whole genome shotgun (WGS) entry which is preliminary data.</text>
</comment>
<accession>A0A8H6J1F4</accession>
<name>A0A8H6J1F4_9PEZI</name>
<organism evidence="1 2">
    <name type="scientific">Colletotrichum musicola</name>
    <dbReference type="NCBI Taxonomy" id="2175873"/>
    <lineage>
        <taxon>Eukaryota</taxon>
        <taxon>Fungi</taxon>
        <taxon>Dikarya</taxon>
        <taxon>Ascomycota</taxon>
        <taxon>Pezizomycotina</taxon>
        <taxon>Sordariomycetes</taxon>
        <taxon>Hypocreomycetidae</taxon>
        <taxon>Glomerellales</taxon>
        <taxon>Glomerellaceae</taxon>
        <taxon>Colletotrichum</taxon>
        <taxon>Colletotrichum orchidearum species complex</taxon>
    </lineage>
</organism>
<gene>
    <name evidence="1" type="ORF">CMUS01_14876</name>
</gene>
<proteinExistence type="predicted"/>
<keyword evidence="2" id="KW-1185">Reference proteome</keyword>
<dbReference type="AlphaFoldDB" id="A0A8H6J1F4"/>
<evidence type="ECO:0000313" key="1">
    <source>
        <dbReference type="EMBL" id="KAF6804356.1"/>
    </source>
</evidence>